<organism evidence="2 3">
    <name type="scientific">Oceanobacillus jeddahense</name>
    <dbReference type="NCBI Taxonomy" id="1462527"/>
    <lineage>
        <taxon>Bacteria</taxon>
        <taxon>Bacillati</taxon>
        <taxon>Bacillota</taxon>
        <taxon>Bacilli</taxon>
        <taxon>Bacillales</taxon>
        <taxon>Bacillaceae</taxon>
        <taxon>Oceanobacillus</taxon>
    </lineage>
</organism>
<dbReference type="EMBL" id="CP101914">
    <property type="protein sequence ID" value="UUI03485.1"/>
    <property type="molecule type" value="Genomic_DNA"/>
</dbReference>
<evidence type="ECO:0000313" key="2">
    <source>
        <dbReference type="EMBL" id="UUI03485.1"/>
    </source>
</evidence>
<keyword evidence="1" id="KW-0812">Transmembrane</keyword>
<gene>
    <name evidence="2" type="ORF">NP439_01960</name>
</gene>
<protein>
    <submittedName>
        <fullName evidence="2">DUF6220 domain-containing protein</fullName>
    </submittedName>
</protein>
<dbReference type="InterPro" id="IPR046192">
    <property type="entry name" value="DUF6220"/>
</dbReference>
<feature type="transmembrane region" description="Helical" evidence="1">
    <location>
        <begin position="12"/>
        <end position="36"/>
    </location>
</feature>
<feature type="transmembrane region" description="Helical" evidence="1">
    <location>
        <begin position="74"/>
        <end position="93"/>
    </location>
</feature>
<dbReference type="Proteomes" id="UP001059773">
    <property type="component" value="Chromosome"/>
</dbReference>
<keyword evidence="3" id="KW-1185">Reference proteome</keyword>
<accession>A0ABY5JT24</accession>
<evidence type="ECO:0000313" key="3">
    <source>
        <dbReference type="Proteomes" id="UP001059773"/>
    </source>
</evidence>
<keyword evidence="1" id="KW-1133">Transmembrane helix</keyword>
<proteinExistence type="predicted"/>
<sequence length="127" mass="14812">MNSSKLVHFWRLSFIIIAWIFTICITTQVLMAGLALFTNPMYWNSHTVFARFFFFLPILMAILAYLAQVPKITIWRCFGLFGMVIGLFFTAAISSRFGILAALHPVITIFLFYNCMKVIQTFKYQFR</sequence>
<name>A0ABY5JT24_9BACI</name>
<reference evidence="2" key="1">
    <citation type="submission" date="2022-07" db="EMBL/GenBank/DDBJ databases">
        <title>FELIX.</title>
        <authorList>
            <person name="Wan K.H."/>
            <person name="Park S."/>
            <person name="Lawrence Q."/>
            <person name="Eichenberger J.P."/>
            <person name="Booth B.W."/>
            <person name="Piaggio A.J."/>
            <person name="Chandler J.C."/>
            <person name="Franklin A.B."/>
            <person name="Celniker S.E."/>
        </authorList>
    </citation>
    <scope>NUCLEOTIDE SEQUENCE</scope>
    <source>
        <strain evidence="2">QA-1986 374</strain>
    </source>
</reference>
<keyword evidence="1" id="KW-0472">Membrane</keyword>
<evidence type="ECO:0000256" key="1">
    <source>
        <dbReference type="SAM" id="Phobius"/>
    </source>
</evidence>
<dbReference type="RefSeq" id="WP_256708555.1">
    <property type="nucleotide sequence ID" value="NZ_CP101914.1"/>
</dbReference>
<feature type="transmembrane region" description="Helical" evidence="1">
    <location>
        <begin position="99"/>
        <end position="119"/>
    </location>
</feature>
<feature type="transmembrane region" description="Helical" evidence="1">
    <location>
        <begin position="48"/>
        <end position="67"/>
    </location>
</feature>
<dbReference type="Pfam" id="PF19728">
    <property type="entry name" value="DUF6220"/>
    <property type="match status" value="1"/>
</dbReference>